<dbReference type="PANTHER" id="PTHR10366:SF658">
    <property type="entry name" value="NAD(P)-BINDING ROSSMANN-FOLD SUPERFAMILY PROTEIN"/>
    <property type="match status" value="1"/>
</dbReference>
<reference evidence="4" key="1">
    <citation type="journal article" date="2013" name="J. Plant Res.">
        <title>Effect of fungi and light on seed germination of three Opuntia species from semiarid lands of central Mexico.</title>
        <authorList>
            <person name="Delgado-Sanchez P."/>
            <person name="Jimenez-Bremont J.F."/>
            <person name="Guerrero-Gonzalez Mde L."/>
            <person name="Flores J."/>
        </authorList>
    </citation>
    <scope>NUCLEOTIDE SEQUENCE</scope>
    <source>
        <tissue evidence="4">Cladode</tissue>
    </source>
</reference>
<evidence type="ECO:0000259" key="3">
    <source>
        <dbReference type="Pfam" id="PF01370"/>
    </source>
</evidence>
<evidence type="ECO:0000256" key="2">
    <source>
        <dbReference type="ARBA" id="ARBA00023002"/>
    </source>
</evidence>
<name>A0A7C8YJL1_OPUST</name>
<accession>A0A7C8YJL1</accession>
<dbReference type="PANTHER" id="PTHR10366">
    <property type="entry name" value="NAD DEPENDENT EPIMERASE/DEHYDRATASE"/>
    <property type="match status" value="1"/>
</dbReference>
<sequence length="164" mass="18389">MWYAYAKTLAERLAWQVAEERGLDLVAVNPSFVVGPLLSPHPSSTLKFVLDLIKGAQGGYQRRYAGFVHVEDVADAHVLAMEESKASGRLICSSSVAHWSDILVMLRAKYPEYPFESKPISHQSDECIHRLDTSKIMELGFPGFKSLSEMFDDCIKSFQHKGLL</sequence>
<organism evidence="4">
    <name type="scientific">Opuntia streptacantha</name>
    <name type="common">Prickly pear cactus</name>
    <name type="synonym">Opuntia cardona</name>
    <dbReference type="NCBI Taxonomy" id="393608"/>
    <lineage>
        <taxon>Eukaryota</taxon>
        <taxon>Viridiplantae</taxon>
        <taxon>Streptophyta</taxon>
        <taxon>Embryophyta</taxon>
        <taxon>Tracheophyta</taxon>
        <taxon>Spermatophyta</taxon>
        <taxon>Magnoliopsida</taxon>
        <taxon>eudicotyledons</taxon>
        <taxon>Gunneridae</taxon>
        <taxon>Pentapetalae</taxon>
        <taxon>Caryophyllales</taxon>
        <taxon>Cactineae</taxon>
        <taxon>Cactaceae</taxon>
        <taxon>Opuntioideae</taxon>
        <taxon>Opuntia</taxon>
    </lineage>
</organism>
<feature type="domain" description="NAD-dependent epimerase/dehydratase" evidence="3">
    <location>
        <begin position="3"/>
        <end position="86"/>
    </location>
</feature>
<dbReference type="Gene3D" id="3.40.50.720">
    <property type="entry name" value="NAD(P)-binding Rossmann-like Domain"/>
    <property type="match status" value="1"/>
</dbReference>
<dbReference type="EMBL" id="GISG01027145">
    <property type="protein sequence ID" value="MBA4619895.1"/>
    <property type="molecule type" value="Transcribed_RNA"/>
</dbReference>
<dbReference type="AlphaFoldDB" id="A0A7C8YJL1"/>
<dbReference type="EMBL" id="GISG01027144">
    <property type="protein sequence ID" value="MBA4619894.1"/>
    <property type="molecule type" value="Transcribed_RNA"/>
</dbReference>
<evidence type="ECO:0000313" key="4">
    <source>
        <dbReference type="EMBL" id="MBA4619894.1"/>
    </source>
</evidence>
<dbReference type="InterPro" id="IPR036291">
    <property type="entry name" value="NAD(P)-bd_dom_sf"/>
</dbReference>
<dbReference type="InterPro" id="IPR001509">
    <property type="entry name" value="Epimerase_deHydtase"/>
</dbReference>
<evidence type="ECO:0000256" key="1">
    <source>
        <dbReference type="ARBA" id="ARBA00022857"/>
    </source>
</evidence>
<dbReference type="Pfam" id="PF01370">
    <property type="entry name" value="Epimerase"/>
    <property type="match status" value="1"/>
</dbReference>
<reference evidence="4" key="2">
    <citation type="submission" date="2020-07" db="EMBL/GenBank/DDBJ databases">
        <authorList>
            <person name="Vera ALvarez R."/>
            <person name="Arias-Moreno D.M."/>
            <person name="Jimenez-Jacinto V."/>
            <person name="Jimenez-Bremont J.F."/>
            <person name="Swaminathan K."/>
            <person name="Moose S.P."/>
            <person name="Guerrero-Gonzalez M.L."/>
            <person name="Marino-Ramirez L."/>
            <person name="Landsman D."/>
            <person name="Rodriguez-Kessler M."/>
            <person name="Delgado-Sanchez P."/>
        </authorList>
    </citation>
    <scope>NUCLEOTIDE SEQUENCE</scope>
    <source>
        <tissue evidence="4">Cladode</tissue>
    </source>
</reference>
<keyword evidence="2" id="KW-0560">Oxidoreductase</keyword>
<protein>
    <recommendedName>
        <fullName evidence="3">NAD-dependent epimerase/dehydratase domain-containing protein</fullName>
    </recommendedName>
</protein>
<dbReference type="InterPro" id="IPR050425">
    <property type="entry name" value="NAD(P)_dehydrat-like"/>
</dbReference>
<proteinExistence type="predicted"/>
<dbReference type="GO" id="GO:0016616">
    <property type="term" value="F:oxidoreductase activity, acting on the CH-OH group of donors, NAD or NADP as acceptor"/>
    <property type="evidence" value="ECO:0007669"/>
    <property type="project" value="TreeGrafter"/>
</dbReference>
<dbReference type="SUPFAM" id="SSF51735">
    <property type="entry name" value="NAD(P)-binding Rossmann-fold domains"/>
    <property type="match status" value="1"/>
</dbReference>
<keyword evidence="1" id="KW-0521">NADP</keyword>